<dbReference type="InterPro" id="IPR036388">
    <property type="entry name" value="WH-like_DNA-bd_sf"/>
</dbReference>
<dbReference type="EMBL" id="BKAB01000055">
    <property type="protein sequence ID" value="GEP24882.1"/>
    <property type="molecule type" value="Genomic_DNA"/>
</dbReference>
<organism evidence="5 6">
    <name type="scientific">Lentilactobacillus diolivorans</name>
    <dbReference type="NCBI Taxonomy" id="179838"/>
    <lineage>
        <taxon>Bacteria</taxon>
        <taxon>Bacillati</taxon>
        <taxon>Bacillota</taxon>
        <taxon>Bacilli</taxon>
        <taxon>Lactobacillales</taxon>
        <taxon>Lactobacillaceae</taxon>
        <taxon>Lentilactobacillus</taxon>
    </lineage>
</organism>
<dbReference type="Gene3D" id="1.10.10.10">
    <property type="entry name" value="Winged helix-like DNA-binding domain superfamily/Winged helix DNA-binding domain"/>
    <property type="match status" value="1"/>
</dbReference>
<protein>
    <recommendedName>
        <fullName evidence="4">HTH marR-type domain-containing protein</fullName>
    </recommendedName>
</protein>
<dbReference type="SMART" id="SM00347">
    <property type="entry name" value="HTH_MARR"/>
    <property type="match status" value="1"/>
</dbReference>
<evidence type="ECO:0000259" key="4">
    <source>
        <dbReference type="PROSITE" id="PS50995"/>
    </source>
</evidence>
<gene>
    <name evidence="5" type="ORF">LDI01_24750</name>
</gene>
<proteinExistence type="predicted"/>
<comment type="caution">
    <text evidence="5">The sequence shown here is derived from an EMBL/GenBank/DDBJ whole genome shotgun (WGS) entry which is preliminary data.</text>
</comment>
<dbReference type="InterPro" id="IPR000835">
    <property type="entry name" value="HTH_MarR-typ"/>
</dbReference>
<reference evidence="5 6" key="1">
    <citation type="submission" date="2019-07" db="EMBL/GenBank/DDBJ databases">
        <title>Whole genome shotgun sequence of Lactobacillus diolivorans NBRC 107869.</title>
        <authorList>
            <person name="Hosoyama A."/>
            <person name="Uohara A."/>
            <person name="Ohji S."/>
            <person name="Ichikawa N."/>
        </authorList>
    </citation>
    <scope>NUCLEOTIDE SEQUENCE [LARGE SCALE GENOMIC DNA]</scope>
    <source>
        <strain evidence="5 6">NBRC 107869</strain>
    </source>
</reference>
<dbReference type="RefSeq" id="WP_057864066.1">
    <property type="nucleotide sequence ID" value="NZ_BKAB01000055.1"/>
</dbReference>
<keyword evidence="3" id="KW-0804">Transcription</keyword>
<feature type="domain" description="HTH marR-type" evidence="4">
    <location>
        <begin position="5"/>
        <end position="134"/>
    </location>
</feature>
<sequence>MNNQSEMLLSVINRLVRNQITHLLSSVDLSDNNFMLIVKIHDNPGLSQKMLVHQIYRNHSIITKQLAKLKKLKFVDVVVNPKNKREKQIFLTNKGESAYLEIVRVSPIVNKWIVEGLTENEAAQFTKLLKKIFENKKDMIDRFLLD</sequence>
<dbReference type="InterPro" id="IPR036390">
    <property type="entry name" value="WH_DNA-bd_sf"/>
</dbReference>
<dbReference type="PANTHER" id="PTHR42756:SF1">
    <property type="entry name" value="TRANSCRIPTIONAL REPRESSOR OF EMRAB OPERON"/>
    <property type="match status" value="1"/>
</dbReference>
<evidence type="ECO:0000313" key="5">
    <source>
        <dbReference type="EMBL" id="GEP24882.1"/>
    </source>
</evidence>
<dbReference type="PANTHER" id="PTHR42756">
    <property type="entry name" value="TRANSCRIPTIONAL REGULATOR, MARR"/>
    <property type="match status" value="1"/>
</dbReference>
<dbReference type="PROSITE" id="PS50995">
    <property type="entry name" value="HTH_MARR_2"/>
    <property type="match status" value="1"/>
</dbReference>
<keyword evidence="2" id="KW-0238">DNA-binding</keyword>
<evidence type="ECO:0000313" key="6">
    <source>
        <dbReference type="Proteomes" id="UP000321409"/>
    </source>
</evidence>
<evidence type="ECO:0000256" key="3">
    <source>
        <dbReference type="ARBA" id="ARBA00023163"/>
    </source>
</evidence>
<dbReference type="Proteomes" id="UP000321409">
    <property type="component" value="Unassembled WGS sequence"/>
</dbReference>
<dbReference type="Pfam" id="PF01047">
    <property type="entry name" value="MarR"/>
    <property type="match status" value="1"/>
</dbReference>
<evidence type="ECO:0000256" key="1">
    <source>
        <dbReference type="ARBA" id="ARBA00023015"/>
    </source>
</evidence>
<accession>A0ABQ0XFN3</accession>
<keyword evidence="1" id="KW-0805">Transcription regulation</keyword>
<name>A0ABQ0XFN3_9LACO</name>
<dbReference type="SUPFAM" id="SSF46785">
    <property type="entry name" value="Winged helix' DNA-binding domain"/>
    <property type="match status" value="1"/>
</dbReference>
<keyword evidence="6" id="KW-1185">Reference proteome</keyword>
<evidence type="ECO:0000256" key="2">
    <source>
        <dbReference type="ARBA" id="ARBA00023125"/>
    </source>
</evidence>